<evidence type="ECO:0000313" key="1">
    <source>
        <dbReference type="EMBL" id="CAB3382433.1"/>
    </source>
</evidence>
<dbReference type="Proteomes" id="UP000494165">
    <property type="component" value="Unassembled WGS sequence"/>
</dbReference>
<proteinExistence type="predicted"/>
<keyword evidence="2" id="KW-1185">Reference proteome</keyword>
<accession>A0A8S1DN07</accession>
<evidence type="ECO:0000313" key="2">
    <source>
        <dbReference type="Proteomes" id="UP000494165"/>
    </source>
</evidence>
<dbReference type="AlphaFoldDB" id="A0A8S1DN07"/>
<organism evidence="1 2">
    <name type="scientific">Cloeon dipterum</name>
    <dbReference type="NCBI Taxonomy" id="197152"/>
    <lineage>
        <taxon>Eukaryota</taxon>
        <taxon>Metazoa</taxon>
        <taxon>Ecdysozoa</taxon>
        <taxon>Arthropoda</taxon>
        <taxon>Hexapoda</taxon>
        <taxon>Insecta</taxon>
        <taxon>Pterygota</taxon>
        <taxon>Palaeoptera</taxon>
        <taxon>Ephemeroptera</taxon>
        <taxon>Pisciforma</taxon>
        <taxon>Baetidae</taxon>
        <taxon>Cloeon</taxon>
    </lineage>
</organism>
<dbReference type="EMBL" id="CADEPI010000270">
    <property type="protein sequence ID" value="CAB3382433.1"/>
    <property type="molecule type" value="Genomic_DNA"/>
</dbReference>
<sequence>MWRERCLETPLRRAPTLNAASYATGDMHQFGSGFAPVLHIIRAMDIVMCRGKLSIGHLYLWGFSHAASYRETAISLGSRDRPEP</sequence>
<protein>
    <submittedName>
        <fullName evidence="1">Uncharacterized protein</fullName>
    </submittedName>
</protein>
<gene>
    <name evidence="1" type="ORF">CLODIP_2_CD15714</name>
</gene>
<comment type="caution">
    <text evidence="1">The sequence shown here is derived from an EMBL/GenBank/DDBJ whole genome shotgun (WGS) entry which is preliminary data.</text>
</comment>
<name>A0A8S1DN07_9INSE</name>
<reference evidence="1 2" key="1">
    <citation type="submission" date="2020-04" db="EMBL/GenBank/DDBJ databases">
        <authorList>
            <person name="Alioto T."/>
            <person name="Alioto T."/>
            <person name="Gomez Garrido J."/>
        </authorList>
    </citation>
    <scope>NUCLEOTIDE SEQUENCE [LARGE SCALE GENOMIC DNA]</scope>
</reference>